<name>A0A068WU54_ECHGR</name>
<proteinExistence type="predicted"/>
<reference evidence="1" key="2">
    <citation type="submission" date="2014-06" db="EMBL/GenBank/DDBJ databases">
        <authorList>
            <person name="Aslett M."/>
        </authorList>
    </citation>
    <scope>NUCLEOTIDE SEQUENCE</scope>
</reference>
<reference evidence="3" key="3">
    <citation type="submission" date="2020-10" db="UniProtKB">
        <authorList>
            <consortium name="WormBaseParasite"/>
        </authorList>
    </citation>
    <scope>IDENTIFICATION</scope>
</reference>
<sequence length="89" mass="9432">MSPVVTTRMADRFETTGNSLSQHSSLVFKLESLLDPNDSSGLGSPSSRLSASVVGSGSLLTLFIAFSGPTNFEDDAYCSSFHAVRTVLE</sequence>
<gene>
    <name evidence="1" type="ORF">EgrG_002024700</name>
</gene>
<dbReference type="AlphaFoldDB" id="A0A068WU54"/>
<accession>A0A068WU54</accession>
<dbReference type="EMBL" id="LK028585">
    <property type="protein sequence ID" value="CDS22023.1"/>
    <property type="molecule type" value="Genomic_DNA"/>
</dbReference>
<organism evidence="1">
    <name type="scientific">Echinococcus granulosus</name>
    <name type="common">Hydatid tapeworm</name>
    <dbReference type="NCBI Taxonomy" id="6210"/>
    <lineage>
        <taxon>Eukaryota</taxon>
        <taxon>Metazoa</taxon>
        <taxon>Spiralia</taxon>
        <taxon>Lophotrochozoa</taxon>
        <taxon>Platyhelminthes</taxon>
        <taxon>Cestoda</taxon>
        <taxon>Eucestoda</taxon>
        <taxon>Cyclophyllidea</taxon>
        <taxon>Taeniidae</taxon>
        <taxon>Echinococcus</taxon>
        <taxon>Echinococcus granulosus group</taxon>
    </lineage>
</organism>
<dbReference type="Proteomes" id="UP000492820">
    <property type="component" value="Unassembled WGS sequence"/>
</dbReference>
<evidence type="ECO:0000313" key="2">
    <source>
        <dbReference type="Proteomes" id="UP000492820"/>
    </source>
</evidence>
<evidence type="ECO:0000313" key="1">
    <source>
        <dbReference type="EMBL" id="CDS22023.1"/>
    </source>
</evidence>
<reference evidence="1 2" key="1">
    <citation type="journal article" date="2013" name="Nature">
        <title>The genomes of four tapeworm species reveal adaptations to parasitism.</title>
        <authorList>
            <person name="Tsai I.J."/>
            <person name="Zarowiecki M."/>
            <person name="Holroyd N."/>
            <person name="Garciarrubio A."/>
            <person name="Sanchez-Flores A."/>
            <person name="Brooks K.L."/>
            <person name="Tracey A."/>
            <person name="Bobes R.J."/>
            <person name="Fragoso G."/>
            <person name="Sciutto E."/>
            <person name="Aslett M."/>
            <person name="Beasley H."/>
            <person name="Bennett H.M."/>
            <person name="Cai J."/>
            <person name="Camicia F."/>
            <person name="Clark R."/>
            <person name="Cucher M."/>
            <person name="De Silva N."/>
            <person name="Day T.A."/>
            <person name="Deplazes P."/>
            <person name="Estrada K."/>
            <person name="Fernandez C."/>
            <person name="Holland P.W."/>
            <person name="Hou J."/>
            <person name="Hu S."/>
            <person name="Huckvale T."/>
            <person name="Hung S.S."/>
            <person name="Kamenetzky L."/>
            <person name="Keane J.A."/>
            <person name="Kiss F."/>
            <person name="Koziol U."/>
            <person name="Lambert O."/>
            <person name="Liu K."/>
            <person name="Luo X."/>
            <person name="Luo Y."/>
            <person name="Macchiaroli N."/>
            <person name="Nichol S."/>
            <person name="Paps J."/>
            <person name="Parkinson J."/>
            <person name="Pouchkina-Stantcheva N."/>
            <person name="Riddiford N."/>
            <person name="Rosenzvit M."/>
            <person name="Salinas G."/>
            <person name="Wasmuth J.D."/>
            <person name="Zamanian M."/>
            <person name="Zheng Y."/>
            <person name="Cai X."/>
            <person name="Soberon X."/>
            <person name="Olson P.D."/>
            <person name="Laclette J.P."/>
            <person name="Brehm K."/>
            <person name="Berriman M."/>
            <person name="Garciarrubio A."/>
            <person name="Bobes R.J."/>
            <person name="Fragoso G."/>
            <person name="Sanchez-Flores A."/>
            <person name="Estrada K."/>
            <person name="Cevallos M.A."/>
            <person name="Morett E."/>
            <person name="Gonzalez V."/>
            <person name="Portillo T."/>
            <person name="Ochoa-Leyva A."/>
            <person name="Jose M.V."/>
            <person name="Sciutto E."/>
            <person name="Landa A."/>
            <person name="Jimenez L."/>
            <person name="Valdes V."/>
            <person name="Carrero J.C."/>
            <person name="Larralde C."/>
            <person name="Morales-Montor J."/>
            <person name="Limon-Lason J."/>
            <person name="Soberon X."/>
            <person name="Laclette J.P."/>
        </authorList>
    </citation>
    <scope>NUCLEOTIDE SEQUENCE [LARGE SCALE GENOMIC DNA]</scope>
</reference>
<protein>
    <submittedName>
        <fullName evidence="1 3">Uncharacterized protein</fullName>
    </submittedName>
</protein>
<evidence type="ECO:0000313" key="3">
    <source>
        <dbReference type="WBParaSite" id="EgrG_002024700"/>
    </source>
</evidence>
<dbReference type="WBParaSite" id="EgrG_002024700">
    <property type="protein sequence ID" value="EgrG_002024700"/>
    <property type="gene ID" value="EgrG_002024700"/>
</dbReference>